<reference evidence="2" key="1">
    <citation type="journal article" date="2024" name="Proc. Natl. Acad. Sci. U.S.A.">
        <title>Extraordinary preservation of gene collinearity over three hundred million years revealed in homosporous lycophytes.</title>
        <authorList>
            <person name="Li C."/>
            <person name="Wickell D."/>
            <person name="Kuo L.Y."/>
            <person name="Chen X."/>
            <person name="Nie B."/>
            <person name="Liao X."/>
            <person name="Peng D."/>
            <person name="Ji J."/>
            <person name="Jenkins J."/>
            <person name="Williams M."/>
            <person name="Shu S."/>
            <person name="Plott C."/>
            <person name="Barry K."/>
            <person name="Rajasekar S."/>
            <person name="Grimwood J."/>
            <person name="Han X."/>
            <person name="Sun S."/>
            <person name="Hou Z."/>
            <person name="He W."/>
            <person name="Dai G."/>
            <person name="Sun C."/>
            <person name="Schmutz J."/>
            <person name="Leebens-Mack J.H."/>
            <person name="Li F.W."/>
            <person name="Wang L."/>
        </authorList>
    </citation>
    <scope>NUCLEOTIDE SEQUENCE [LARGE SCALE GENOMIC DNA]</scope>
    <source>
        <strain evidence="2">cv. PW_Plant_1</strain>
    </source>
</reference>
<sequence length="845" mass="93252">MSITNAVYVAWPLPAACPLRVTSSLEGCSTIISAPLVTSACPPSNAGYTILPDVFTYSGRLFNASSLGLRSIRRGSREVQWLNSRQRGRFASCWCQGQTDRSGGEPTWNDNEFGNDWTKLTEDTNNENGLKDGDSQGGKRDESSSHNLAGHRKQMQAAVARLGDPLRDMVSSASKKLQNYFDNYQNSKIKHQSSPDQKPEESERDRWQEVFADADEQENLASVLRFQLEEAVENEDFQEAARLKLAVSAVDAKNTVTEAFNKLKKALDEERYSDAARLRDEAGAGLVGWWSGISEGGSDPFGQIINVSPAQGRLVARSYTARQLITAAPGIPLFEVFVTKDDRGVYHQQAVCLRRDGHRGSGGPVKIEVVSRKSTGNQGQEITKEVLEVLEDGKEPNKDVDSSGEPLSRLLSFLKAKIPDVKLKVFQVIAPEGAEADLPKIVRQLMEQDDEGKEIEKSLAEDQEITEIKEISIENGSDIPNVQQKEDGNTALSEEDLPFSLVVSAGSQSSTDDKPPMLPVRVLAKIEHKTKDMFVIHVDDPSKDEVAALSPTQAVQAATTSNKMSADSETGDIVKILTNSEKVPVKRLRDHGFQEDTIRAIVALYRRAIGRFRVSGVISPEVDSSIGVVKHGCPLSPTLFGLYIDELEQVIRSDDQEVLTEMGEIIKLAVSHAQRKWGLSRTTSYSRIDVAAASTDSLNGLYVGAFGPYTSEVVQLRRKYGYWHEGENSSTDLEKLDFFEYVEAVKLTGDLSVPAGQVTFRAKVGRGNRLSHRFVYPEELGVIARYKGQGRMAEPGFRNPQWVDGELVLLKKKTGGLSNGAELGFVYSINERHILVLFNRLNLQN</sequence>
<dbReference type="EMBL" id="CM055103">
    <property type="protein sequence ID" value="KAJ7536210.1"/>
    <property type="molecule type" value="Genomic_DNA"/>
</dbReference>
<gene>
    <name evidence="1" type="ORF">O6H91_12G059900</name>
</gene>
<name>A0ACC2C2M8_DIPCM</name>
<dbReference type="Proteomes" id="UP001162992">
    <property type="component" value="Chromosome 12"/>
</dbReference>
<organism evidence="1 2">
    <name type="scientific">Diphasiastrum complanatum</name>
    <name type="common">Issler's clubmoss</name>
    <name type="synonym">Lycopodium complanatum</name>
    <dbReference type="NCBI Taxonomy" id="34168"/>
    <lineage>
        <taxon>Eukaryota</taxon>
        <taxon>Viridiplantae</taxon>
        <taxon>Streptophyta</taxon>
        <taxon>Embryophyta</taxon>
        <taxon>Tracheophyta</taxon>
        <taxon>Lycopodiopsida</taxon>
        <taxon>Lycopodiales</taxon>
        <taxon>Lycopodiaceae</taxon>
        <taxon>Lycopodioideae</taxon>
        <taxon>Diphasiastrum</taxon>
    </lineage>
</organism>
<evidence type="ECO:0000313" key="1">
    <source>
        <dbReference type="EMBL" id="KAJ7536210.1"/>
    </source>
</evidence>
<proteinExistence type="predicted"/>
<protein>
    <submittedName>
        <fullName evidence="1">Uncharacterized protein</fullName>
    </submittedName>
</protein>
<evidence type="ECO:0000313" key="2">
    <source>
        <dbReference type="Proteomes" id="UP001162992"/>
    </source>
</evidence>
<comment type="caution">
    <text evidence="1">The sequence shown here is derived from an EMBL/GenBank/DDBJ whole genome shotgun (WGS) entry which is preliminary data.</text>
</comment>
<keyword evidence="2" id="KW-1185">Reference proteome</keyword>
<accession>A0ACC2C2M8</accession>